<reference evidence="1 2" key="1">
    <citation type="submission" date="2016-11" db="EMBL/GenBank/DDBJ databases">
        <authorList>
            <person name="Jaros S."/>
            <person name="Januszkiewicz K."/>
            <person name="Wedrychowicz H."/>
        </authorList>
    </citation>
    <scope>NUCLEOTIDE SEQUENCE [LARGE SCALE GENOMIC DNA]</scope>
    <source>
        <strain evidence="1 2">DSM 46144</strain>
    </source>
</reference>
<dbReference type="AlphaFoldDB" id="A0A1M7RMZ9"/>
<dbReference type="OrthoDB" id="195113at2"/>
<accession>A0A1M7RMZ9</accession>
<dbReference type="PANTHER" id="PTHR38011">
    <property type="entry name" value="DIHYDROFOLATE REDUCTASE FAMILY PROTEIN (AFU_ORTHOLOGUE AFUA_8G06820)"/>
    <property type="match status" value="1"/>
</dbReference>
<evidence type="ECO:0000313" key="1">
    <source>
        <dbReference type="EMBL" id="SHN47717.1"/>
    </source>
</evidence>
<dbReference type="PANTHER" id="PTHR38011:SF11">
    <property type="entry name" value="2,5-DIAMINO-6-RIBOSYLAMINO-4(3H)-PYRIMIDINONE 5'-PHOSPHATE REDUCTASE"/>
    <property type="match status" value="1"/>
</dbReference>
<proteinExistence type="predicted"/>
<dbReference type="STRING" id="134849.SAMN05443668_12720"/>
<protein>
    <submittedName>
        <fullName evidence="1">RibD C-terminal domain-containing protein</fullName>
    </submittedName>
</protein>
<dbReference type="SUPFAM" id="SSF53597">
    <property type="entry name" value="Dihydrofolate reductase-like"/>
    <property type="match status" value="1"/>
</dbReference>
<name>A0A1M7RMZ9_9ACTN</name>
<keyword evidence="2" id="KW-1185">Reference proteome</keyword>
<dbReference type="Proteomes" id="UP000184440">
    <property type="component" value="Unassembled WGS sequence"/>
</dbReference>
<dbReference type="InterPro" id="IPR050765">
    <property type="entry name" value="Riboflavin_Biosynth_HTPR"/>
</dbReference>
<dbReference type="InterPro" id="IPR024072">
    <property type="entry name" value="DHFR-like_dom_sf"/>
</dbReference>
<dbReference type="Gene3D" id="3.40.430.10">
    <property type="entry name" value="Dihydrofolate Reductase, subunit A"/>
    <property type="match status" value="1"/>
</dbReference>
<evidence type="ECO:0000313" key="2">
    <source>
        <dbReference type="Proteomes" id="UP000184440"/>
    </source>
</evidence>
<gene>
    <name evidence="1" type="ORF">SAMN05443668_12720</name>
</gene>
<dbReference type="EMBL" id="FRCS01000027">
    <property type="protein sequence ID" value="SHN47717.1"/>
    <property type="molecule type" value="Genomic_DNA"/>
</dbReference>
<dbReference type="RefSeq" id="WP_073265845.1">
    <property type="nucleotide sequence ID" value="NZ_FRCS01000027.1"/>
</dbReference>
<organism evidence="1 2">
    <name type="scientific">Cryptosporangium aurantiacum</name>
    <dbReference type="NCBI Taxonomy" id="134849"/>
    <lineage>
        <taxon>Bacteria</taxon>
        <taxon>Bacillati</taxon>
        <taxon>Actinomycetota</taxon>
        <taxon>Actinomycetes</taxon>
        <taxon>Cryptosporangiales</taxon>
        <taxon>Cryptosporangiaceae</taxon>
        <taxon>Cryptosporangium</taxon>
    </lineage>
</organism>
<sequence>MRKLVYYVGVTIDGYLAGPEGQTDFFPVGPEMAAWIGRTYPETLPTHVRSHFGVADAPNQRFDTVVMGLGTYRPGLDAGIPSPYAHLRQYVISTTLGAIDDPAVELVDTDPVALIRRLKAEDTKKDVWLAGGGRLAASVLPEIDALVVKSYPIAAGDGIPAFRGAFSPTAFRPTSRESIGDGTSITWFDRAD</sequence>